<comment type="caution">
    <text evidence="5">The sequence shown here is derived from an EMBL/GenBank/DDBJ whole genome shotgun (WGS) entry which is preliminary data.</text>
</comment>
<reference evidence="3" key="2">
    <citation type="submission" date="2022-01" db="EMBL/GenBank/DDBJ databases">
        <title>Collection of gut derived symbiotic bacterial strains cultured from healthy donors.</title>
        <authorList>
            <person name="Lin H."/>
            <person name="Kohout C."/>
            <person name="Waligurski E."/>
            <person name="Pamer E.G."/>
        </authorList>
    </citation>
    <scope>NUCLEOTIDE SEQUENCE</scope>
    <source>
        <strain evidence="3">DFI.1.149</strain>
    </source>
</reference>
<reference evidence="4" key="3">
    <citation type="submission" date="2023-01" db="EMBL/GenBank/DDBJ databases">
        <title>Human gut microbiome strain richness.</title>
        <authorList>
            <person name="Chen-Liaw A."/>
        </authorList>
    </citation>
    <scope>NUCLEOTIDE SEQUENCE</scope>
    <source>
        <strain evidence="4">RTP21484st1_B7_RTP21484_190118</strain>
    </source>
</reference>
<dbReference type="InterPro" id="IPR002201">
    <property type="entry name" value="Glyco_trans_9"/>
</dbReference>
<dbReference type="Proteomes" id="UP001199750">
    <property type="component" value="Unassembled WGS sequence"/>
</dbReference>
<dbReference type="SUPFAM" id="SSF53756">
    <property type="entry name" value="UDP-Glycosyltransferase/glycogen phosphorylase"/>
    <property type="match status" value="1"/>
</dbReference>
<evidence type="ECO:0000313" key="5">
    <source>
        <dbReference type="EMBL" id="RGU58475.1"/>
    </source>
</evidence>
<keyword evidence="2 5" id="KW-0808">Transferase</keyword>
<evidence type="ECO:0000256" key="1">
    <source>
        <dbReference type="ARBA" id="ARBA00022676"/>
    </source>
</evidence>
<dbReference type="RefSeq" id="WP_022160597.1">
    <property type="nucleotide sequence ID" value="NZ_JAHOOV010000013.1"/>
</dbReference>
<dbReference type="EMBL" id="QRYC01000002">
    <property type="protein sequence ID" value="RGU58475.1"/>
    <property type="molecule type" value="Genomic_DNA"/>
</dbReference>
<dbReference type="CDD" id="cd03789">
    <property type="entry name" value="GT9_LPS_heptosyltransferase"/>
    <property type="match status" value="1"/>
</dbReference>
<dbReference type="EMBL" id="JAQMRD010000017">
    <property type="protein sequence ID" value="MDB9223918.1"/>
    <property type="molecule type" value="Genomic_DNA"/>
</dbReference>
<name>A0A412TX73_9BACT</name>
<sequence length="320" mass="37117">MKKIIIRTPNFIGDTINTTPCLELIKQEYPEAEFTIVGPDFVRELFKYDPRITHYITFPLKRKKKLSTYWKIVRELRKENGELGVIFVNTFISALLFRLGNVKKNIGYNREGRGFLLDFSPEINYHKHYINRYAFLFNEYIGNKYVYLPELSLRHTGQKTFQFDNSHKTIALYLGGENKEFRKYPDEYAVQLLRLLNRQGYNLLLIGDENDNIKHTQYAEEARIDHLINLTARTTIEGFINTIANVDLIITIDSSALHIAAAVKTPFIALMGLSTSPTSTILPKVPLGRILKIENNLIREEDYIRNITPDLILKTISELI</sequence>
<evidence type="ECO:0000313" key="4">
    <source>
        <dbReference type="EMBL" id="MDB9223918.1"/>
    </source>
</evidence>
<dbReference type="PANTHER" id="PTHR30160:SF7">
    <property type="entry name" value="ADP-HEPTOSE--LPS HEPTOSYLTRANSFERASE 2"/>
    <property type="match status" value="1"/>
</dbReference>
<dbReference type="GO" id="GO:0009244">
    <property type="term" value="P:lipopolysaccharide core region biosynthetic process"/>
    <property type="evidence" value="ECO:0007669"/>
    <property type="project" value="TreeGrafter"/>
</dbReference>
<dbReference type="Proteomes" id="UP001212263">
    <property type="component" value="Unassembled WGS sequence"/>
</dbReference>
<accession>A0A412TX73</accession>
<dbReference type="Proteomes" id="UP000284243">
    <property type="component" value="Unassembled WGS sequence"/>
</dbReference>
<protein>
    <submittedName>
        <fullName evidence="5">Glycosyltransferase family 9 protein</fullName>
    </submittedName>
</protein>
<reference evidence="5 6" key="1">
    <citation type="submission" date="2018-08" db="EMBL/GenBank/DDBJ databases">
        <title>A genome reference for cultivated species of the human gut microbiota.</title>
        <authorList>
            <person name="Zou Y."/>
            <person name="Xue W."/>
            <person name="Luo G."/>
        </authorList>
    </citation>
    <scope>NUCLEOTIDE SEQUENCE [LARGE SCALE GENOMIC DNA]</scope>
    <source>
        <strain evidence="5 6">AF16-14</strain>
    </source>
</reference>
<evidence type="ECO:0000313" key="6">
    <source>
        <dbReference type="Proteomes" id="UP000284243"/>
    </source>
</evidence>
<dbReference type="GO" id="GO:0005829">
    <property type="term" value="C:cytosol"/>
    <property type="evidence" value="ECO:0007669"/>
    <property type="project" value="TreeGrafter"/>
</dbReference>
<gene>
    <name evidence="5" type="ORF">DWW57_01810</name>
    <name evidence="3" type="ORF">L0P03_05800</name>
    <name evidence="4" type="ORF">PN645_12990</name>
</gene>
<evidence type="ECO:0000256" key="2">
    <source>
        <dbReference type="ARBA" id="ARBA00022679"/>
    </source>
</evidence>
<dbReference type="InterPro" id="IPR051199">
    <property type="entry name" value="LPS_LOS_Heptosyltrfase"/>
</dbReference>
<dbReference type="PANTHER" id="PTHR30160">
    <property type="entry name" value="TETRAACYLDISACCHARIDE 4'-KINASE-RELATED"/>
    <property type="match status" value="1"/>
</dbReference>
<proteinExistence type="predicted"/>
<dbReference type="EMBL" id="JAKNDN010000009">
    <property type="protein sequence ID" value="MCG4959372.1"/>
    <property type="molecule type" value="Genomic_DNA"/>
</dbReference>
<keyword evidence="1" id="KW-0328">Glycosyltransferase</keyword>
<organism evidence="5 6">
    <name type="scientific">Odoribacter splanchnicus</name>
    <dbReference type="NCBI Taxonomy" id="28118"/>
    <lineage>
        <taxon>Bacteria</taxon>
        <taxon>Pseudomonadati</taxon>
        <taxon>Bacteroidota</taxon>
        <taxon>Bacteroidia</taxon>
        <taxon>Bacteroidales</taxon>
        <taxon>Odoribacteraceae</taxon>
        <taxon>Odoribacter</taxon>
    </lineage>
</organism>
<dbReference type="AlphaFoldDB" id="A0A412TX73"/>
<dbReference type="Pfam" id="PF01075">
    <property type="entry name" value="Glyco_transf_9"/>
    <property type="match status" value="1"/>
</dbReference>
<evidence type="ECO:0000313" key="3">
    <source>
        <dbReference type="EMBL" id="MCG4959372.1"/>
    </source>
</evidence>
<dbReference type="Gene3D" id="3.40.50.2000">
    <property type="entry name" value="Glycogen Phosphorylase B"/>
    <property type="match status" value="2"/>
</dbReference>
<dbReference type="GO" id="GO:0008713">
    <property type="term" value="F:ADP-heptose-lipopolysaccharide heptosyltransferase activity"/>
    <property type="evidence" value="ECO:0007669"/>
    <property type="project" value="TreeGrafter"/>
</dbReference>